<evidence type="ECO:0000313" key="2">
    <source>
        <dbReference type="EMBL" id="BBP43382.1"/>
    </source>
</evidence>
<dbReference type="RefSeq" id="WP_173291190.1">
    <property type="nucleotide sequence ID" value="NZ_AP021888.1"/>
</dbReference>
<proteinExistence type="predicted"/>
<dbReference type="KEGG" id="tzo:THMIRHAT_11280"/>
<name>A0A6F8PMP8_9GAMM</name>
<keyword evidence="3" id="KW-1185">Reference proteome</keyword>
<gene>
    <name evidence="2" type="ORF">THMIRHAT_11280</name>
</gene>
<dbReference type="Gene3D" id="3.30.750.24">
    <property type="entry name" value="STAS domain"/>
    <property type="match status" value="1"/>
</dbReference>
<dbReference type="CDD" id="cd07043">
    <property type="entry name" value="STAS_anti-anti-sigma_factors"/>
    <property type="match status" value="1"/>
</dbReference>
<dbReference type="PROSITE" id="PS50801">
    <property type="entry name" value="STAS"/>
    <property type="match status" value="1"/>
</dbReference>
<dbReference type="EMBL" id="AP021888">
    <property type="protein sequence ID" value="BBP43382.1"/>
    <property type="molecule type" value="Genomic_DNA"/>
</dbReference>
<dbReference type="SUPFAM" id="SSF52091">
    <property type="entry name" value="SpoIIaa-like"/>
    <property type="match status" value="1"/>
</dbReference>
<evidence type="ECO:0000313" key="3">
    <source>
        <dbReference type="Proteomes" id="UP000501466"/>
    </source>
</evidence>
<dbReference type="InterPro" id="IPR036513">
    <property type="entry name" value="STAS_dom_sf"/>
</dbReference>
<organism evidence="2 3">
    <name type="scientific">Thiosulfativibrio zosterae</name>
    <dbReference type="NCBI Taxonomy" id="2675053"/>
    <lineage>
        <taxon>Bacteria</taxon>
        <taxon>Pseudomonadati</taxon>
        <taxon>Pseudomonadota</taxon>
        <taxon>Gammaproteobacteria</taxon>
        <taxon>Thiotrichales</taxon>
        <taxon>Piscirickettsiaceae</taxon>
        <taxon>Thiosulfativibrio</taxon>
    </lineage>
</organism>
<dbReference type="PANTHER" id="PTHR33495">
    <property type="entry name" value="ANTI-SIGMA FACTOR ANTAGONIST TM_1081-RELATED-RELATED"/>
    <property type="match status" value="1"/>
</dbReference>
<dbReference type="InterPro" id="IPR002645">
    <property type="entry name" value="STAS_dom"/>
</dbReference>
<feature type="domain" description="STAS" evidence="1">
    <location>
        <begin position="1"/>
        <end position="99"/>
    </location>
</feature>
<dbReference type="PANTHER" id="PTHR33495:SF15">
    <property type="entry name" value="STAS DOMAIN-CONTAINING PROTEIN"/>
    <property type="match status" value="1"/>
</dbReference>
<accession>A0A6F8PMP8</accession>
<dbReference type="Pfam" id="PF01740">
    <property type="entry name" value="STAS"/>
    <property type="match status" value="1"/>
</dbReference>
<reference evidence="3" key="1">
    <citation type="submission" date="2019-11" db="EMBL/GenBank/DDBJ databases">
        <title>Isolation and characterization of two novel species in the genus Thiomicrorhabdus.</title>
        <authorList>
            <person name="Mochizuki J."/>
            <person name="Kojima H."/>
            <person name="Fukui M."/>
        </authorList>
    </citation>
    <scope>NUCLEOTIDE SEQUENCE [LARGE SCALE GENOMIC DNA]</scope>
    <source>
        <strain evidence="3">AkT22</strain>
    </source>
</reference>
<dbReference type="AlphaFoldDB" id="A0A6F8PMP8"/>
<dbReference type="GO" id="GO:0043856">
    <property type="term" value="F:anti-sigma factor antagonist activity"/>
    <property type="evidence" value="ECO:0007669"/>
    <property type="project" value="TreeGrafter"/>
</dbReference>
<evidence type="ECO:0000259" key="1">
    <source>
        <dbReference type="PROSITE" id="PS50801"/>
    </source>
</evidence>
<protein>
    <submittedName>
        <fullName evidence="2">STAS domain-containing protein</fullName>
    </submittedName>
</protein>
<sequence>MSVTSEVLNDEVKVMIDGNFDIGCYEDFNAVVTQNMGGQRVFVIDLSRTTYLDSSALGMLLLLREKVGGDTSRMRLVNVSESVLKVLKMAKFDMLFSIN</sequence>
<dbReference type="Proteomes" id="UP000501466">
    <property type="component" value="Chromosome"/>
</dbReference>